<protein>
    <recommendedName>
        <fullName evidence="2">Ribosomal silencing factor RsfS</fullName>
    </recommendedName>
</protein>
<keyword evidence="2" id="KW-0678">Repressor</keyword>
<dbReference type="EMBL" id="JAVDQD010000001">
    <property type="protein sequence ID" value="MDR6237769.1"/>
    <property type="molecule type" value="Genomic_DNA"/>
</dbReference>
<dbReference type="InterPro" id="IPR043519">
    <property type="entry name" value="NT_sf"/>
</dbReference>
<comment type="similarity">
    <text evidence="1 2">Belongs to the Iojap/RsfS family.</text>
</comment>
<reference evidence="3" key="1">
    <citation type="submission" date="2023-07" db="EMBL/GenBank/DDBJ databases">
        <title>Genomic Encyclopedia of Type Strains, Phase IV (KMG-IV): sequencing the most valuable type-strain genomes for metagenomic binning, comparative biology and taxonomic classification.</title>
        <authorList>
            <person name="Goeker M."/>
        </authorList>
    </citation>
    <scope>NUCLEOTIDE SEQUENCE</scope>
    <source>
        <strain evidence="3">DSM 26174</strain>
    </source>
</reference>
<evidence type="ECO:0000313" key="3">
    <source>
        <dbReference type="EMBL" id="MDR6237769.1"/>
    </source>
</evidence>
<dbReference type="PANTHER" id="PTHR21043:SF0">
    <property type="entry name" value="MITOCHONDRIAL ASSEMBLY OF RIBOSOMAL LARGE SUBUNIT PROTEIN 1"/>
    <property type="match status" value="1"/>
</dbReference>
<dbReference type="Gene3D" id="3.30.460.10">
    <property type="entry name" value="Beta Polymerase, domain 2"/>
    <property type="match status" value="1"/>
</dbReference>
<dbReference type="PANTHER" id="PTHR21043">
    <property type="entry name" value="IOJAP SUPERFAMILY ORTHOLOG"/>
    <property type="match status" value="1"/>
</dbReference>
<accession>A0AAE3XML4</accession>
<comment type="subcellular location">
    <subcellularLocation>
        <location evidence="2">Cytoplasm</location>
    </subcellularLocation>
</comment>
<dbReference type="HAMAP" id="MF_01477">
    <property type="entry name" value="Iojap_RsfS"/>
    <property type="match status" value="1"/>
</dbReference>
<evidence type="ECO:0000256" key="1">
    <source>
        <dbReference type="ARBA" id="ARBA00010574"/>
    </source>
</evidence>
<gene>
    <name evidence="2" type="primary">rsfS</name>
    <name evidence="3" type="ORF">HNQ88_000745</name>
</gene>
<dbReference type="AlphaFoldDB" id="A0AAE3XML4"/>
<proteinExistence type="inferred from homology"/>
<sequence length="133" mass="15251">MKEKKQVIDSKKLSEIIAQGMLEKKASNVVIMDLREISGAIADFFVISSGNSETQVEAIADSVEEFSYKAIEENPWHKEGFTNKEWILLDYVDVVAHVFKKDRREFFNIEGMWGDAKITRLNPENSSDDNTFE</sequence>
<dbReference type="GO" id="GO:0043023">
    <property type="term" value="F:ribosomal large subunit binding"/>
    <property type="evidence" value="ECO:0007669"/>
    <property type="project" value="TreeGrafter"/>
</dbReference>
<keyword evidence="2" id="KW-0963">Cytoplasm</keyword>
<dbReference type="GO" id="GO:0042256">
    <property type="term" value="P:cytosolic ribosome assembly"/>
    <property type="evidence" value="ECO:0007669"/>
    <property type="project" value="UniProtKB-UniRule"/>
</dbReference>
<dbReference type="SUPFAM" id="SSF81301">
    <property type="entry name" value="Nucleotidyltransferase"/>
    <property type="match status" value="1"/>
</dbReference>
<dbReference type="GO" id="GO:0017148">
    <property type="term" value="P:negative regulation of translation"/>
    <property type="evidence" value="ECO:0007669"/>
    <property type="project" value="UniProtKB-UniRule"/>
</dbReference>
<keyword evidence="4" id="KW-1185">Reference proteome</keyword>
<dbReference type="NCBIfam" id="TIGR00090">
    <property type="entry name" value="rsfS_iojap_ybeB"/>
    <property type="match status" value="1"/>
</dbReference>
<dbReference type="GO" id="GO:0005737">
    <property type="term" value="C:cytoplasm"/>
    <property type="evidence" value="ECO:0007669"/>
    <property type="project" value="UniProtKB-SubCell"/>
</dbReference>
<dbReference type="RefSeq" id="WP_309937239.1">
    <property type="nucleotide sequence ID" value="NZ_AP025305.1"/>
</dbReference>
<comment type="subunit">
    <text evidence="2">Interacts with ribosomal protein uL14 (rplN).</text>
</comment>
<evidence type="ECO:0000313" key="4">
    <source>
        <dbReference type="Proteomes" id="UP001185092"/>
    </source>
</evidence>
<keyword evidence="2" id="KW-0810">Translation regulation</keyword>
<dbReference type="Proteomes" id="UP001185092">
    <property type="component" value="Unassembled WGS sequence"/>
</dbReference>
<comment type="caution">
    <text evidence="3">The sequence shown here is derived from an EMBL/GenBank/DDBJ whole genome shotgun (WGS) entry which is preliminary data.</text>
</comment>
<dbReference type="GO" id="GO:0090071">
    <property type="term" value="P:negative regulation of ribosome biogenesis"/>
    <property type="evidence" value="ECO:0007669"/>
    <property type="project" value="UniProtKB-UniRule"/>
</dbReference>
<dbReference type="Pfam" id="PF02410">
    <property type="entry name" value="RsfS"/>
    <property type="match status" value="1"/>
</dbReference>
<evidence type="ECO:0000256" key="2">
    <source>
        <dbReference type="HAMAP-Rule" id="MF_01477"/>
    </source>
</evidence>
<dbReference type="InterPro" id="IPR004394">
    <property type="entry name" value="Iojap/RsfS/C7orf30"/>
</dbReference>
<organism evidence="3 4">
    <name type="scientific">Aureibacter tunicatorum</name>
    <dbReference type="NCBI Taxonomy" id="866807"/>
    <lineage>
        <taxon>Bacteria</taxon>
        <taxon>Pseudomonadati</taxon>
        <taxon>Bacteroidota</taxon>
        <taxon>Cytophagia</taxon>
        <taxon>Cytophagales</taxon>
        <taxon>Persicobacteraceae</taxon>
        <taxon>Aureibacter</taxon>
    </lineage>
</organism>
<comment type="function">
    <text evidence="2">Functions as a ribosomal silencing factor. Interacts with ribosomal protein uL14 (rplN), blocking formation of intersubunit bridge B8. Prevents association of the 30S and 50S ribosomal subunits and the formation of functional ribosomes, thus repressing translation.</text>
</comment>
<name>A0AAE3XML4_9BACT</name>